<comment type="caution">
    <text evidence="1">The sequence shown here is derived from an EMBL/GenBank/DDBJ whole genome shotgun (WGS) entry which is preliminary data.</text>
</comment>
<gene>
    <name evidence="1" type="ORF">Vadar_013605</name>
</gene>
<reference evidence="1 2" key="1">
    <citation type="journal article" date="2021" name="Hortic Res">
        <title>High-quality reference genome and annotation aids understanding of berry development for evergreen blueberry (Vaccinium darrowii).</title>
        <authorList>
            <person name="Yu J."/>
            <person name="Hulse-Kemp A.M."/>
            <person name="Babiker E."/>
            <person name="Staton M."/>
        </authorList>
    </citation>
    <scope>NUCLEOTIDE SEQUENCE [LARGE SCALE GENOMIC DNA]</scope>
    <source>
        <strain evidence="2">cv. NJ 8807/NJ 8810</strain>
        <tissue evidence="1">Young leaf</tissue>
    </source>
</reference>
<accession>A0ACB7YLA8</accession>
<sequence length="344" mass="37556">MLVRNLETCDQLHTNLISTKSFKRLICSSFPINLNFFSKHSTLMDSEYLGNTTNNAPRKVRFAPKAPRKAAVPVVPKVEKIETITADEAQAQELLRRFNEASLKARTKVEKKALPAQVAFGYGGTSAKIKSYGSLKGEIGINGSFEGGGASSQGLRVDKEYMEPWDYYSSYPVSLPLRRPYSGNPELLDDEEFGEAAESITHDEHSTGDGRELGLMEENMEASMFFLQLPRNMPTVKQSPNTEGHEIASSSKPLKGAGPAQKTCTLDELPAGFMGKMLVYKSGAVKLKLGDTIYNVSAGLECVFAQDVVAINTEEKHCCVVGELSKRAVITPDVDSIVDSMSGL</sequence>
<keyword evidence="2" id="KW-1185">Reference proteome</keyword>
<name>A0ACB7YLA8_9ERIC</name>
<evidence type="ECO:0000313" key="1">
    <source>
        <dbReference type="EMBL" id="KAH7854422.1"/>
    </source>
</evidence>
<organism evidence="1 2">
    <name type="scientific">Vaccinium darrowii</name>
    <dbReference type="NCBI Taxonomy" id="229202"/>
    <lineage>
        <taxon>Eukaryota</taxon>
        <taxon>Viridiplantae</taxon>
        <taxon>Streptophyta</taxon>
        <taxon>Embryophyta</taxon>
        <taxon>Tracheophyta</taxon>
        <taxon>Spermatophyta</taxon>
        <taxon>Magnoliopsida</taxon>
        <taxon>eudicotyledons</taxon>
        <taxon>Gunneridae</taxon>
        <taxon>Pentapetalae</taxon>
        <taxon>asterids</taxon>
        <taxon>Ericales</taxon>
        <taxon>Ericaceae</taxon>
        <taxon>Vaccinioideae</taxon>
        <taxon>Vaccinieae</taxon>
        <taxon>Vaccinium</taxon>
    </lineage>
</organism>
<proteinExistence type="predicted"/>
<dbReference type="Proteomes" id="UP000828048">
    <property type="component" value="Chromosome 11"/>
</dbReference>
<protein>
    <submittedName>
        <fullName evidence="1">Uncharacterized protein</fullName>
    </submittedName>
</protein>
<evidence type="ECO:0000313" key="2">
    <source>
        <dbReference type="Proteomes" id="UP000828048"/>
    </source>
</evidence>
<dbReference type="EMBL" id="CM037161">
    <property type="protein sequence ID" value="KAH7854422.1"/>
    <property type="molecule type" value="Genomic_DNA"/>
</dbReference>